<feature type="transmembrane region" description="Helical" evidence="10">
    <location>
        <begin position="381"/>
        <end position="401"/>
    </location>
</feature>
<organism evidence="11 12">
    <name type="scientific">Hebeloma cylindrosporum</name>
    <dbReference type="NCBI Taxonomy" id="76867"/>
    <lineage>
        <taxon>Eukaryota</taxon>
        <taxon>Fungi</taxon>
        <taxon>Dikarya</taxon>
        <taxon>Basidiomycota</taxon>
        <taxon>Agaricomycotina</taxon>
        <taxon>Agaricomycetes</taxon>
        <taxon>Agaricomycetidae</taxon>
        <taxon>Agaricales</taxon>
        <taxon>Agaricineae</taxon>
        <taxon>Hymenogastraceae</taxon>
        <taxon>Hebeloma</taxon>
    </lineage>
</organism>
<reference evidence="12" key="2">
    <citation type="submission" date="2015-01" db="EMBL/GenBank/DDBJ databases">
        <title>Evolutionary Origins and Diversification of the Mycorrhizal Mutualists.</title>
        <authorList>
            <consortium name="DOE Joint Genome Institute"/>
            <consortium name="Mycorrhizal Genomics Consortium"/>
            <person name="Kohler A."/>
            <person name="Kuo A."/>
            <person name="Nagy L.G."/>
            <person name="Floudas D."/>
            <person name="Copeland A."/>
            <person name="Barry K.W."/>
            <person name="Cichocki N."/>
            <person name="Veneault-Fourrey C."/>
            <person name="LaButti K."/>
            <person name="Lindquist E.A."/>
            <person name="Lipzen A."/>
            <person name="Lundell T."/>
            <person name="Morin E."/>
            <person name="Murat C."/>
            <person name="Riley R."/>
            <person name="Ohm R."/>
            <person name="Sun H."/>
            <person name="Tunlid A."/>
            <person name="Henrissat B."/>
            <person name="Grigoriev I.V."/>
            <person name="Hibbett D.S."/>
            <person name="Martin F."/>
        </authorList>
    </citation>
    <scope>NUCLEOTIDE SEQUENCE [LARGE SCALE GENOMIC DNA]</scope>
    <source>
        <strain evidence="12">h7</strain>
    </source>
</reference>
<dbReference type="PANTHER" id="PTHR13117">
    <property type="entry name" value="ENDOPLASMIC RETICULUM MULTISPAN TRANSMEMBRANE PROTEIN-RELATED"/>
    <property type="match status" value="1"/>
</dbReference>
<keyword evidence="10" id="KW-0813">Transport</keyword>
<evidence type="ECO:0000256" key="6">
    <source>
        <dbReference type="ARBA" id="ARBA00022989"/>
    </source>
</evidence>
<evidence type="ECO:0000256" key="2">
    <source>
        <dbReference type="ARBA" id="ARBA00004922"/>
    </source>
</evidence>
<dbReference type="InterPro" id="IPR007594">
    <property type="entry name" value="RFT1"/>
</dbReference>
<keyword evidence="4 10" id="KW-0812">Transmembrane</keyword>
<evidence type="ECO:0000256" key="5">
    <source>
        <dbReference type="ARBA" id="ARBA00022824"/>
    </source>
</evidence>
<comment type="function">
    <text evidence="9 10">Intramembrane glycolipid transporter that operates in the biosynthetic pathway of dolichol-linked oligosaccharides, the glycan precursors employed in protein asparagine (N)-glycosylation. The sequential addition of sugars to dolichol pyrophosphate produces dolichol-linked oligosaccharides containing fourteen sugars, including two GlcNAcs, nine mannoses and three glucoses. Once assembled, the oligosaccharide is transferred from the lipid to nascent proteins by oligosaccharyltransferases. The assembly of dolichol-linked oligosaccharides begins on the cytosolic side of the endoplasmic reticulum membrane and finishes in its lumen. RFT1 could mediate the translocation of the cytosolically oriented intermediate DolPP-GlcNAc2Man5, produced by ALG11, into the ER lumen where dolichol-linked oligosaccharides assembly continues. However, the intramembrane lipid transporter activity could not be confirmed in vitro.</text>
</comment>
<feature type="transmembrane region" description="Helical" evidence="10">
    <location>
        <begin position="338"/>
        <end position="361"/>
    </location>
</feature>
<dbReference type="STRING" id="686832.A0A0C2YI18"/>
<evidence type="ECO:0000256" key="1">
    <source>
        <dbReference type="ARBA" id="ARBA00004477"/>
    </source>
</evidence>
<proteinExistence type="inferred from homology"/>
<dbReference type="HOGENOM" id="CLU_023360_3_1_1"/>
<feature type="transmembrane region" description="Helical" evidence="10">
    <location>
        <begin position="513"/>
        <end position="536"/>
    </location>
</feature>
<dbReference type="OrthoDB" id="9979195at2759"/>
<comment type="pathway">
    <text evidence="2">Protein modification; protein glycosylation.</text>
</comment>
<feature type="transmembrane region" description="Helical" evidence="10">
    <location>
        <begin position="49"/>
        <end position="68"/>
    </location>
</feature>
<protein>
    <recommendedName>
        <fullName evidence="8 10">Man(5)GlcNAc(2)-PP-dolichol translocation protein RFT1</fullName>
    </recommendedName>
</protein>
<dbReference type="GO" id="GO:0006488">
    <property type="term" value="P:dolichol-linked oligosaccharide biosynthetic process"/>
    <property type="evidence" value="ECO:0007669"/>
    <property type="project" value="InterPro"/>
</dbReference>
<feature type="transmembrane region" description="Helical" evidence="10">
    <location>
        <begin position="12"/>
        <end position="29"/>
    </location>
</feature>
<dbReference type="AlphaFoldDB" id="A0A0C2YI18"/>
<evidence type="ECO:0000313" key="12">
    <source>
        <dbReference type="Proteomes" id="UP000053424"/>
    </source>
</evidence>
<feature type="transmembrane region" description="Helical" evidence="10">
    <location>
        <begin position="163"/>
        <end position="181"/>
    </location>
</feature>
<dbReference type="GO" id="GO:0005789">
    <property type="term" value="C:endoplasmic reticulum membrane"/>
    <property type="evidence" value="ECO:0007669"/>
    <property type="project" value="UniProtKB-SubCell"/>
</dbReference>
<keyword evidence="12" id="KW-1185">Reference proteome</keyword>
<evidence type="ECO:0000256" key="10">
    <source>
        <dbReference type="RuleBase" id="RU365067"/>
    </source>
</evidence>
<dbReference type="EMBL" id="KN831782">
    <property type="protein sequence ID" value="KIM40692.1"/>
    <property type="molecule type" value="Genomic_DNA"/>
</dbReference>
<dbReference type="Pfam" id="PF04506">
    <property type="entry name" value="Rft-1"/>
    <property type="match status" value="1"/>
</dbReference>
<feature type="transmembrane region" description="Helical" evidence="10">
    <location>
        <begin position="96"/>
        <end position="116"/>
    </location>
</feature>
<evidence type="ECO:0000313" key="11">
    <source>
        <dbReference type="EMBL" id="KIM40692.1"/>
    </source>
</evidence>
<sequence length="554" mass="60498">MATTTSSPASRLFATSVASASSLMVLQLLSRLFTFALNQALFRLASPSAFGAAAIQFELILSTILFLSREGVRNALLRVGQDVSADARIRRMNLSFLPIGLGIPLALATSVAYARYASGEMKRQPYFEEAILIYAVAAVAELLSEPLYNVAMVDLKTNVRVRAEGLGITAKSILTFLILLYDSRAGTGDFALVAFAVGQMAYSIVMFLTYTVSFGWVYVCLHVFANPNLRYLNRNAAGGYFDTEIMQLSFTMTLQSLVKHFLTEGDKMILSSFSPLRDQGGYALAVNYGSLIARIVFQPIEETLRVFFSRILGGTAQKKASGSRRASLAQSAAMLQSLLSIQLSLSVILVIFGSASLPILLPLLLPKQYLSTSAPQVLGAWIWYIPVLAVNGGLEAFLSSVATPKDLNNQSRWMIGFSAIYIGSAISFYALGLGDASLVYANIVNLSARIVYSLRYATNFFNEPKATVFRWQDTLPSRTLCVVSGLSAVIIQLSQRRLKADEIASELGKRALLNPSVLIHVGVCGLLALVCLGTWWRASGRYLRFSSFRRDKVE</sequence>
<reference evidence="11 12" key="1">
    <citation type="submission" date="2014-04" db="EMBL/GenBank/DDBJ databases">
        <authorList>
            <consortium name="DOE Joint Genome Institute"/>
            <person name="Kuo A."/>
            <person name="Gay G."/>
            <person name="Dore J."/>
            <person name="Kohler A."/>
            <person name="Nagy L.G."/>
            <person name="Floudas D."/>
            <person name="Copeland A."/>
            <person name="Barry K.W."/>
            <person name="Cichocki N."/>
            <person name="Veneault-Fourrey C."/>
            <person name="LaButti K."/>
            <person name="Lindquist E.A."/>
            <person name="Lipzen A."/>
            <person name="Lundell T."/>
            <person name="Morin E."/>
            <person name="Murat C."/>
            <person name="Sun H."/>
            <person name="Tunlid A."/>
            <person name="Henrissat B."/>
            <person name="Grigoriev I.V."/>
            <person name="Hibbett D.S."/>
            <person name="Martin F."/>
            <person name="Nordberg H.P."/>
            <person name="Cantor M.N."/>
            <person name="Hua S.X."/>
        </authorList>
    </citation>
    <scope>NUCLEOTIDE SEQUENCE [LARGE SCALE GENOMIC DNA]</scope>
    <source>
        <strain evidence="12">h7</strain>
    </source>
</reference>
<dbReference type="GO" id="GO:0034203">
    <property type="term" value="P:glycolipid translocation"/>
    <property type="evidence" value="ECO:0007669"/>
    <property type="project" value="TreeGrafter"/>
</dbReference>
<feature type="transmembrane region" description="Helical" evidence="10">
    <location>
        <begin position="413"/>
        <end position="431"/>
    </location>
</feature>
<keyword evidence="5 10" id="KW-0256">Endoplasmic reticulum</keyword>
<evidence type="ECO:0000256" key="4">
    <source>
        <dbReference type="ARBA" id="ARBA00022692"/>
    </source>
</evidence>
<evidence type="ECO:0000256" key="7">
    <source>
        <dbReference type="ARBA" id="ARBA00023136"/>
    </source>
</evidence>
<evidence type="ECO:0000256" key="9">
    <source>
        <dbReference type="ARBA" id="ARBA00045912"/>
    </source>
</evidence>
<evidence type="ECO:0000256" key="8">
    <source>
        <dbReference type="ARBA" id="ARBA00044793"/>
    </source>
</evidence>
<dbReference type="PANTHER" id="PTHR13117:SF5">
    <property type="entry name" value="PROTEIN RFT1 HOMOLOG"/>
    <property type="match status" value="1"/>
</dbReference>
<gene>
    <name evidence="11" type="ORF">M413DRAFT_72866</name>
</gene>
<comment type="similarity">
    <text evidence="3 10">Belongs to the RFT1 family.</text>
</comment>
<dbReference type="Proteomes" id="UP000053424">
    <property type="component" value="Unassembled WGS sequence"/>
</dbReference>
<accession>A0A0C2YI18</accession>
<keyword evidence="6 10" id="KW-1133">Transmembrane helix</keyword>
<keyword evidence="7 10" id="KW-0472">Membrane</keyword>
<name>A0A0C2YI18_HEBCY</name>
<evidence type="ECO:0000256" key="3">
    <source>
        <dbReference type="ARBA" id="ARBA00010288"/>
    </source>
</evidence>
<comment type="subcellular location">
    <subcellularLocation>
        <location evidence="1 10">Endoplasmic reticulum membrane</location>
        <topology evidence="1 10">Multi-pass membrane protein</topology>
    </subcellularLocation>
</comment>
<feature type="transmembrane region" description="Helical" evidence="10">
    <location>
        <begin position="201"/>
        <end position="225"/>
    </location>
</feature>
<feature type="transmembrane region" description="Helical" evidence="10">
    <location>
        <begin position="131"/>
        <end position="151"/>
    </location>
</feature>